<proteinExistence type="predicted"/>
<comment type="caution">
    <text evidence="2">The sequence shown here is derived from an EMBL/GenBank/DDBJ whole genome shotgun (WGS) entry which is preliminary data.</text>
</comment>
<accession>A0ABP6L7D8</accession>
<dbReference type="RefSeq" id="WP_290704544.1">
    <property type="nucleotide sequence ID" value="NZ_BAAAVS010000019.1"/>
</dbReference>
<feature type="transmembrane region" description="Helical" evidence="1">
    <location>
        <begin position="125"/>
        <end position="146"/>
    </location>
</feature>
<keyword evidence="3" id="KW-1185">Reference proteome</keyword>
<dbReference type="Pfam" id="PF10825">
    <property type="entry name" value="DUF2752"/>
    <property type="match status" value="1"/>
</dbReference>
<evidence type="ECO:0000256" key="1">
    <source>
        <dbReference type="SAM" id="Phobius"/>
    </source>
</evidence>
<feature type="transmembrane region" description="Helical" evidence="1">
    <location>
        <begin position="24"/>
        <end position="43"/>
    </location>
</feature>
<dbReference type="EMBL" id="BAAAVS010000019">
    <property type="protein sequence ID" value="GAA3032241.1"/>
    <property type="molecule type" value="Genomic_DNA"/>
</dbReference>
<name>A0ABP6L7D8_9ACTN</name>
<evidence type="ECO:0008006" key="4">
    <source>
        <dbReference type="Google" id="ProtNLM"/>
    </source>
</evidence>
<keyword evidence="1" id="KW-1133">Transmembrane helix</keyword>
<keyword evidence="1" id="KW-0812">Transmembrane</keyword>
<organism evidence="2 3">
    <name type="scientific">Gordonia defluvii</name>
    <dbReference type="NCBI Taxonomy" id="283718"/>
    <lineage>
        <taxon>Bacteria</taxon>
        <taxon>Bacillati</taxon>
        <taxon>Actinomycetota</taxon>
        <taxon>Actinomycetes</taxon>
        <taxon>Mycobacteriales</taxon>
        <taxon>Gordoniaceae</taxon>
        <taxon>Gordonia</taxon>
    </lineage>
</organism>
<gene>
    <name evidence="2" type="ORF">GCM10010528_11790</name>
</gene>
<protein>
    <recommendedName>
        <fullName evidence="4">DUF2752 domain-containing protein</fullName>
    </recommendedName>
</protein>
<feature type="transmembrane region" description="Helical" evidence="1">
    <location>
        <begin position="86"/>
        <end position="113"/>
    </location>
</feature>
<evidence type="ECO:0000313" key="3">
    <source>
        <dbReference type="Proteomes" id="UP001501035"/>
    </source>
</evidence>
<reference evidence="3" key="1">
    <citation type="journal article" date="2019" name="Int. J. Syst. Evol. Microbiol.">
        <title>The Global Catalogue of Microorganisms (GCM) 10K type strain sequencing project: providing services to taxonomists for standard genome sequencing and annotation.</title>
        <authorList>
            <consortium name="The Broad Institute Genomics Platform"/>
            <consortium name="The Broad Institute Genome Sequencing Center for Infectious Disease"/>
            <person name="Wu L."/>
            <person name="Ma J."/>
        </authorList>
    </citation>
    <scope>NUCLEOTIDE SEQUENCE [LARGE SCALE GENOMIC DNA]</scope>
    <source>
        <strain evidence="3">JCM 14234</strain>
    </source>
</reference>
<evidence type="ECO:0000313" key="2">
    <source>
        <dbReference type="EMBL" id="GAA3032241.1"/>
    </source>
</evidence>
<dbReference type="Proteomes" id="UP001501035">
    <property type="component" value="Unassembled WGS sequence"/>
</dbReference>
<sequence>MSTPVTAQSARDSSAPPGAVRRRLPALGVATGGAAVLGVAALWSTSSVTSGPGTCIFRRLTGLPCPGCGLTRSFVMLAHGDVSSAFAYNLVGPVLFVILGLSIAIALWVLVAGRDAALSRWSSTVLGKPGLIVVVAWLAYGVVRIFSAGADLGWFPVIT</sequence>
<dbReference type="InterPro" id="IPR021215">
    <property type="entry name" value="DUF2752"/>
</dbReference>
<keyword evidence="1" id="KW-0472">Membrane</keyword>